<dbReference type="Proteomes" id="UP000509302">
    <property type="component" value="Chromosome"/>
</dbReference>
<proteinExistence type="predicted"/>
<organism evidence="2 3">
    <name type="scientific">Costertonia aggregata</name>
    <dbReference type="NCBI Taxonomy" id="343403"/>
    <lineage>
        <taxon>Bacteria</taxon>
        <taxon>Pseudomonadati</taxon>
        <taxon>Bacteroidota</taxon>
        <taxon>Flavobacteriia</taxon>
        <taxon>Flavobacteriales</taxon>
        <taxon>Flavobacteriaceae</taxon>
        <taxon>Costertonia</taxon>
    </lineage>
</organism>
<dbReference type="KEGG" id="cagg:HYG79_10495"/>
<reference evidence="2 3" key="1">
    <citation type="journal article" date="2006" name="Int. J. Syst. Evol. Microbiol.">
        <title>Costertonia aggregata gen. nov., sp. nov., a mesophilic marine bacterium of the family Flavobacteriaceae, isolated from a mature biofilm.</title>
        <authorList>
            <person name="Kwon K.K."/>
            <person name="Lee Y.K."/>
            <person name="Lee H.K."/>
        </authorList>
    </citation>
    <scope>NUCLEOTIDE SEQUENCE [LARGE SCALE GENOMIC DNA]</scope>
    <source>
        <strain evidence="2 3">KCCM 42265</strain>
    </source>
</reference>
<sequence length="350" mass="40326">MTLKSLLFKILIVLGVLLLLFILALYFTLKTKKKDISKQFPYAEIVNTTVKTKHLCYIVKNYDDPIKEASYLIKLKNEFPTELGTPYKIPTGTSLRITQAKAFTNGVSGFTTNYVFGDIYVEALEKTVPFQYEWNAQKPFEIKDYDNYLVYPLTPWQKQPIPYKILIENNTKSDYTWPLTTTNEAFNELLSGIWNTTIYMGNSDFENTTFEKERYEAGMKYYAEPSYQILPEEYSLLQLEKVYTDIHQNTFDYVVGNDHRLNLSQNFVSIILTIQIKENTIESVLINYDDNGKYIDHLMIASAHRSKGALQVCTFNGPNIAIEKKSGSNTNAIDRVNYVINNDGVIVINK</sequence>
<feature type="transmembrane region" description="Helical" evidence="1">
    <location>
        <begin position="6"/>
        <end position="29"/>
    </location>
</feature>
<keyword evidence="1" id="KW-0812">Transmembrane</keyword>
<evidence type="ECO:0000256" key="1">
    <source>
        <dbReference type="SAM" id="Phobius"/>
    </source>
</evidence>
<dbReference type="AlphaFoldDB" id="A0A7H9AQM5"/>
<keyword evidence="1" id="KW-0472">Membrane</keyword>
<dbReference type="RefSeq" id="WP_179242045.1">
    <property type="nucleotide sequence ID" value="NZ_CP058595.1"/>
</dbReference>
<evidence type="ECO:0000313" key="3">
    <source>
        <dbReference type="Proteomes" id="UP000509302"/>
    </source>
</evidence>
<dbReference type="EMBL" id="CP058595">
    <property type="protein sequence ID" value="QLG45758.1"/>
    <property type="molecule type" value="Genomic_DNA"/>
</dbReference>
<keyword evidence="3" id="KW-1185">Reference proteome</keyword>
<accession>A0A7H9AQM5</accession>
<name>A0A7H9AQM5_9FLAO</name>
<gene>
    <name evidence="2" type="ORF">HYG79_10495</name>
</gene>
<keyword evidence="1" id="KW-1133">Transmembrane helix</keyword>
<evidence type="ECO:0000313" key="2">
    <source>
        <dbReference type="EMBL" id="QLG45758.1"/>
    </source>
</evidence>
<protein>
    <submittedName>
        <fullName evidence="2">Uncharacterized protein</fullName>
    </submittedName>
</protein>